<accession>A0A9E4KAP3</accession>
<protein>
    <submittedName>
        <fullName evidence="1">DUF1476 domain-containing protein</fullName>
    </submittedName>
</protein>
<comment type="caution">
    <text evidence="1">The sequence shown here is derived from an EMBL/GenBank/DDBJ whole genome shotgun (WGS) entry which is preliminary data.</text>
</comment>
<dbReference type="InterPro" id="IPR038293">
    <property type="entry name" value="ATPase_inh_sub_z_sf"/>
</dbReference>
<dbReference type="AlphaFoldDB" id="A0A9E4KAP3"/>
<gene>
    <name evidence="1" type="ORF">JAZ07_00595</name>
</gene>
<dbReference type="Proteomes" id="UP000886667">
    <property type="component" value="Unassembled WGS sequence"/>
</dbReference>
<organism evidence="1 2">
    <name type="scientific">Candidatus Thiodiazotropha taylori</name>
    <dbReference type="NCBI Taxonomy" id="2792791"/>
    <lineage>
        <taxon>Bacteria</taxon>
        <taxon>Pseudomonadati</taxon>
        <taxon>Pseudomonadota</taxon>
        <taxon>Gammaproteobacteria</taxon>
        <taxon>Chromatiales</taxon>
        <taxon>Sedimenticolaceae</taxon>
        <taxon>Candidatus Thiodiazotropha</taxon>
    </lineage>
</organism>
<dbReference type="EMBL" id="JAEPCM010000016">
    <property type="protein sequence ID" value="MCG7944823.1"/>
    <property type="molecule type" value="Genomic_DNA"/>
</dbReference>
<dbReference type="InterPro" id="IPR009945">
    <property type="entry name" value="ATPase_inh_sub_z"/>
</dbReference>
<dbReference type="Pfam" id="PF07345">
    <property type="entry name" value="ATPaseInh_sub_z"/>
    <property type="match status" value="1"/>
</dbReference>
<dbReference type="Gene3D" id="1.10.790.20">
    <property type="entry name" value="Domain of unknown function DUF1476"/>
    <property type="match status" value="1"/>
</dbReference>
<evidence type="ECO:0000313" key="2">
    <source>
        <dbReference type="Proteomes" id="UP000886667"/>
    </source>
</evidence>
<sequence length="100" mass="11421">MGDSFKDREVAAETKYVHDMDVDFAAHVATVKQFASMAADLMRMDEETSKYYVRNVLHDDMAMNNAVSRMAADLKYIMSEAEITAKFNSMRLTNERKLKG</sequence>
<evidence type="ECO:0000313" key="1">
    <source>
        <dbReference type="EMBL" id="MCG7944823.1"/>
    </source>
</evidence>
<reference evidence="1" key="1">
    <citation type="journal article" date="2021" name="Proc. Natl. Acad. Sci. U.S.A.">
        <title>Global biogeography of chemosynthetic symbionts reveals both localized and globally distributed symbiont groups. .</title>
        <authorList>
            <person name="Osvatic J.T."/>
            <person name="Wilkins L.G.E."/>
            <person name="Leibrecht L."/>
            <person name="Leray M."/>
            <person name="Zauner S."/>
            <person name="Polzin J."/>
            <person name="Camacho Y."/>
            <person name="Gros O."/>
            <person name="van Gils J.A."/>
            <person name="Eisen J.A."/>
            <person name="Petersen J.M."/>
            <person name="Yuen B."/>
        </authorList>
    </citation>
    <scope>NUCLEOTIDE SEQUENCE</scope>
    <source>
        <strain evidence="1">MAGclacostrist064TRANS</strain>
    </source>
</reference>
<proteinExistence type="predicted"/>
<name>A0A9E4KAP3_9GAMM</name>